<evidence type="ECO:0000256" key="1">
    <source>
        <dbReference type="ARBA" id="ARBA00004170"/>
    </source>
</evidence>
<evidence type="ECO:0000256" key="2">
    <source>
        <dbReference type="ARBA" id="ARBA00008531"/>
    </source>
</evidence>
<dbReference type="EMBL" id="KK198757">
    <property type="protein sequence ID" value="KCW71680.1"/>
    <property type="molecule type" value="Genomic_DNA"/>
</dbReference>
<keyword evidence="5" id="KW-0472">Membrane</keyword>
<dbReference type="InterPro" id="IPR042101">
    <property type="entry name" value="SRP54_N_sf"/>
</dbReference>
<comment type="subcellular location">
    <subcellularLocation>
        <location evidence="1">Membrane</location>
        <topology evidence="1">Peripheral membrane protein</topology>
    </subcellularLocation>
</comment>
<dbReference type="EMBL" id="KK198757">
    <property type="protein sequence ID" value="KCW71679.1"/>
    <property type="molecule type" value="Genomic_DNA"/>
</dbReference>
<dbReference type="PANTHER" id="PTHR43134:SF7">
    <property type="entry name" value="CELL DIVISION PROTEIN FTSY HOMOLOG, CHLOROPLASTIC"/>
    <property type="match status" value="1"/>
</dbReference>
<dbReference type="InterPro" id="IPR000897">
    <property type="entry name" value="SRP54_GTPase_dom"/>
</dbReference>
<dbReference type="Gramene" id="KCW71680">
    <property type="protein sequence ID" value="KCW71680"/>
    <property type="gene ID" value="EUGRSUZ_E00194"/>
</dbReference>
<evidence type="ECO:0000256" key="6">
    <source>
        <dbReference type="ARBA" id="ARBA00023170"/>
    </source>
</evidence>
<feature type="domain" description="SRP54-type proteins GTP-binding" evidence="8">
    <location>
        <begin position="351"/>
        <end position="364"/>
    </location>
</feature>
<dbReference type="Gene3D" id="3.40.50.300">
    <property type="entry name" value="P-loop containing nucleotide triphosphate hydrolases"/>
    <property type="match status" value="1"/>
</dbReference>
<dbReference type="GO" id="GO:0003924">
    <property type="term" value="F:GTPase activity"/>
    <property type="evidence" value="ECO:0000318"/>
    <property type="project" value="GO_Central"/>
</dbReference>
<evidence type="ECO:0000256" key="5">
    <source>
        <dbReference type="ARBA" id="ARBA00023136"/>
    </source>
</evidence>
<dbReference type="GO" id="GO:0006614">
    <property type="term" value="P:SRP-dependent cotranslational protein targeting to membrane"/>
    <property type="evidence" value="ECO:0007669"/>
    <property type="project" value="InterPro"/>
</dbReference>
<dbReference type="eggNOG" id="KOG0780">
    <property type="taxonomic scope" value="Eukaryota"/>
</dbReference>
<keyword evidence="3" id="KW-0547">Nucleotide-binding</keyword>
<evidence type="ECO:0000256" key="3">
    <source>
        <dbReference type="ARBA" id="ARBA00022741"/>
    </source>
</evidence>
<keyword evidence="4" id="KW-0342">GTP-binding</keyword>
<dbReference type="FunFam" id="1.20.120.140:FF:000006">
    <property type="entry name" value="Cell division FtsY, chloroplastic-like protein"/>
    <property type="match status" value="1"/>
</dbReference>
<dbReference type="GO" id="GO:0006605">
    <property type="term" value="P:protein targeting"/>
    <property type="evidence" value="ECO:0000318"/>
    <property type="project" value="GO_Central"/>
</dbReference>
<dbReference type="GO" id="GO:0005047">
    <property type="term" value="F:signal recognition particle binding"/>
    <property type="evidence" value="ECO:0000318"/>
    <property type="project" value="GO_Central"/>
</dbReference>
<evidence type="ECO:0000256" key="7">
    <source>
        <dbReference type="SAM" id="MobiDB-lite"/>
    </source>
</evidence>
<feature type="region of interest" description="Disordered" evidence="7">
    <location>
        <begin position="1"/>
        <end position="31"/>
    </location>
</feature>
<sequence length="378" mass="40587">MASPSPSSHHLSLLAKPSPPPPPPQPLGLRFRFPPNRTAAPSISRPAGSRFKCSASQTGFFNRLGRLIKEKAKSDVEKIFSGFSKTRENLAVIDELLLYWNLADTDRVLDELEEALLVADFGPRITVRIVDRLREDILAGKLKSGAEIKDTLKKSVLELLTTKGSKTELQLGFRKPAVVMIVGVNGGGKTTSLGKLANRLKREGAKVLLAAGDTFRAAASDQLEIWAERTGCEIVLAEGEKPKASSVLSRAVKRGKEQGFDVVLCDTSGRLHTNYSLMEELVACKKAVAKVVPGAPNEILLVLDGTTGLNMLPQAREFNDVVGVTGYILTKLDGSARGGCVVSVVDELGIPVKFVGVGEGVEDLQPFDAEAFVDAIFA</sequence>
<dbReference type="NCBIfam" id="TIGR00064">
    <property type="entry name" value="ftsY"/>
    <property type="match status" value="1"/>
</dbReference>
<dbReference type="GO" id="GO:0016020">
    <property type="term" value="C:membrane"/>
    <property type="evidence" value="ECO:0000318"/>
    <property type="project" value="GO_Central"/>
</dbReference>
<dbReference type="SMART" id="SM00382">
    <property type="entry name" value="AAA"/>
    <property type="match status" value="1"/>
</dbReference>
<dbReference type="InterPro" id="IPR036225">
    <property type="entry name" value="SRP/SRP_N"/>
</dbReference>
<dbReference type="Gene3D" id="1.20.120.140">
    <property type="entry name" value="Signal recognition particle SRP54, nucleotide-binding domain"/>
    <property type="match status" value="1"/>
</dbReference>
<dbReference type="InterPro" id="IPR027417">
    <property type="entry name" value="P-loop_NTPase"/>
</dbReference>
<dbReference type="FunCoup" id="A0A059C172">
    <property type="interactions" value="838"/>
</dbReference>
<dbReference type="OrthoDB" id="1727884at2759"/>
<reference evidence="9" key="1">
    <citation type="submission" date="2013-07" db="EMBL/GenBank/DDBJ databases">
        <title>The genome of Eucalyptus grandis.</title>
        <authorList>
            <person name="Schmutz J."/>
            <person name="Hayes R."/>
            <person name="Myburg A."/>
            <person name="Tuskan G."/>
            <person name="Grattapaglia D."/>
            <person name="Rokhsar D.S."/>
        </authorList>
    </citation>
    <scope>NUCLEOTIDE SEQUENCE</scope>
    <source>
        <tissue evidence="9">Leaf extractions</tissue>
    </source>
</reference>
<dbReference type="Pfam" id="PF00448">
    <property type="entry name" value="SRP54"/>
    <property type="match status" value="1"/>
</dbReference>
<dbReference type="GO" id="GO:0005737">
    <property type="term" value="C:cytoplasm"/>
    <property type="evidence" value="ECO:0007669"/>
    <property type="project" value="UniProtKB-ARBA"/>
</dbReference>
<dbReference type="PROSITE" id="PS00300">
    <property type="entry name" value="SRP54"/>
    <property type="match status" value="1"/>
</dbReference>
<dbReference type="OMA" id="GISDQFQ"/>
<dbReference type="AlphaFoldDB" id="A0A059C172"/>
<dbReference type="PANTHER" id="PTHR43134">
    <property type="entry name" value="SIGNAL RECOGNITION PARTICLE RECEPTOR SUBUNIT ALPHA"/>
    <property type="match status" value="1"/>
</dbReference>
<organism evidence="9">
    <name type="scientific">Eucalyptus grandis</name>
    <name type="common">Flooded gum</name>
    <dbReference type="NCBI Taxonomy" id="71139"/>
    <lineage>
        <taxon>Eukaryota</taxon>
        <taxon>Viridiplantae</taxon>
        <taxon>Streptophyta</taxon>
        <taxon>Embryophyta</taxon>
        <taxon>Tracheophyta</taxon>
        <taxon>Spermatophyta</taxon>
        <taxon>Magnoliopsida</taxon>
        <taxon>eudicotyledons</taxon>
        <taxon>Gunneridae</taxon>
        <taxon>Pentapetalae</taxon>
        <taxon>rosids</taxon>
        <taxon>malvids</taxon>
        <taxon>Myrtales</taxon>
        <taxon>Myrtaceae</taxon>
        <taxon>Myrtoideae</taxon>
        <taxon>Eucalypteae</taxon>
        <taxon>Eucalyptus</taxon>
    </lineage>
</organism>
<dbReference type="STRING" id="71139.A0A059C172"/>
<comment type="similarity">
    <text evidence="2">Belongs to the GTP-binding SRP family.</text>
</comment>
<protein>
    <recommendedName>
        <fullName evidence="8">SRP54-type proteins GTP-binding domain-containing protein</fullName>
    </recommendedName>
</protein>
<dbReference type="Gramene" id="KCW71679">
    <property type="protein sequence ID" value="KCW71679"/>
    <property type="gene ID" value="EUGRSUZ_E00194"/>
</dbReference>
<gene>
    <name evidence="9" type="ORF">EUGRSUZ_E00194</name>
</gene>
<accession>A0A059C172</accession>
<evidence type="ECO:0000256" key="4">
    <source>
        <dbReference type="ARBA" id="ARBA00023134"/>
    </source>
</evidence>
<dbReference type="InterPro" id="IPR004390">
    <property type="entry name" value="SR_rcpt_FtsY"/>
</dbReference>
<name>A0A059C172_EUCGR</name>
<dbReference type="GO" id="GO:0005525">
    <property type="term" value="F:GTP binding"/>
    <property type="evidence" value="ECO:0007669"/>
    <property type="project" value="UniProtKB-KW"/>
</dbReference>
<dbReference type="FunFam" id="3.40.50.300:FF:000053">
    <property type="entry name" value="Signal recognition particle receptor FtsY"/>
    <property type="match status" value="1"/>
</dbReference>
<dbReference type="InterPro" id="IPR003593">
    <property type="entry name" value="AAA+_ATPase"/>
</dbReference>
<dbReference type="Pfam" id="PF02881">
    <property type="entry name" value="SRP54_N"/>
    <property type="match status" value="1"/>
</dbReference>
<evidence type="ECO:0000259" key="8">
    <source>
        <dbReference type="PROSITE" id="PS00300"/>
    </source>
</evidence>
<dbReference type="SUPFAM" id="SSF47364">
    <property type="entry name" value="Domain of the SRP/SRP receptor G-proteins"/>
    <property type="match status" value="1"/>
</dbReference>
<dbReference type="InterPro" id="IPR013822">
    <property type="entry name" value="Signal_recog_particl_SRP54_hlx"/>
</dbReference>
<dbReference type="SMART" id="SM00963">
    <property type="entry name" value="SRP54_N"/>
    <property type="match status" value="1"/>
</dbReference>
<dbReference type="SMART" id="SM00962">
    <property type="entry name" value="SRP54"/>
    <property type="match status" value="1"/>
</dbReference>
<dbReference type="SUPFAM" id="SSF52540">
    <property type="entry name" value="P-loop containing nucleoside triphosphate hydrolases"/>
    <property type="match status" value="1"/>
</dbReference>
<dbReference type="CDD" id="cd17874">
    <property type="entry name" value="FtsY"/>
    <property type="match status" value="1"/>
</dbReference>
<feature type="compositionally biased region" description="Low complexity" evidence="7">
    <location>
        <begin position="1"/>
        <end position="16"/>
    </location>
</feature>
<proteinExistence type="inferred from homology"/>
<evidence type="ECO:0000313" key="9">
    <source>
        <dbReference type="EMBL" id="KCW71680.1"/>
    </source>
</evidence>
<keyword evidence="6" id="KW-0675">Receptor</keyword>
<feature type="compositionally biased region" description="Pro residues" evidence="7">
    <location>
        <begin position="17"/>
        <end position="26"/>
    </location>
</feature>
<dbReference type="KEGG" id="egr:104443480"/>